<keyword evidence="3" id="KW-1185">Reference proteome</keyword>
<proteinExistence type="predicted"/>
<accession>K4D122</accession>
<dbReference type="InParanoid" id="K4D122"/>
<dbReference type="AlphaFoldDB" id="K4D122"/>
<dbReference type="InterPro" id="IPR012340">
    <property type="entry name" value="NA-bd_OB-fold"/>
</dbReference>
<dbReference type="Proteomes" id="UP000004994">
    <property type="component" value="Chromosome 10"/>
</dbReference>
<evidence type="ECO:0000313" key="3">
    <source>
        <dbReference type="Proteomes" id="UP000004994"/>
    </source>
</evidence>
<dbReference type="Gramene" id="Solyc10g054240.1.1">
    <property type="protein sequence ID" value="Solyc10g054240.1.1"/>
    <property type="gene ID" value="Solyc10g054240.1"/>
</dbReference>
<dbReference type="PANTHER" id="PTHR47165:SF4">
    <property type="entry name" value="OS03G0429900 PROTEIN"/>
    <property type="match status" value="1"/>
</dbReference>
<sequence length="117" mass="13498">MPTNLQSPIIDHISLYSQKECKTSFSHITVMAYTLISDLDTSRDNWLIRVRVCRMCAFKNYKRSNEMISLGMILIDEKGTLVHAVIWRNQVSRFRANLCEGSVIIIRNFKVSESIGE</sequence>
<protein>
    <recommendedName>
        <fullName evidence="1">Replication protein A 70 kDa DNA-binding subunit B/D first OB fold domain-containing protein</fullName>
    </recommendedName>
</protein>
<dbReference type="Gene3D" id="2.40.50.140">
    <property type="entry name" value="Nucleic acid-binding proteins"/>
    <property type="match status" value="1"/>
</dbReference>
<evidence type="ECO:0000313" key="2">
    <source>
        <dbReference type="EnsemblPlants" id="Solyc10g054240.1.1"/>
    </source>
</evidence>
<dbReference type="PaxDb" id="4081-Solyc10g054240.1.1"/>
<dbReference type="PANTHER" id="PTHR47165">
    <property type="entry name" value="OS03G0429900 PROTEIN"/>
    <property type="match status" value="1"/>
</dbReference>
<dbReference type="HOGENOM" id="CLU_168581_0_0_1"/>
<organism evidence="2">
    <name type="scientific">Solanum lycopersicum</name>
    <name type="common">Tomato</name>
    <name type="synonym">Lycopersicon esculentum</name>
    <dbReference type="NCBI Taxonomy" id="4081"/>
    <lineage>
        <taxon>Eukaryota</taxon>
        <taxon>Viridiplantae</taxon>
        <taxon>Streptophyta</taxon>
        <taxon>Embryophyta</taxon>
        <taxon>Tracheophyta</taxon>
        <taxon>Spermatophyta</taxon>
        <taxon>Magnoliopsida</taxon>
        <taxon>eudicotyledons</taxon>
        <taxon>Gunneridae</taxon>
        <taxon>Pentapetalae</taxon>
        <taxon>asterids</taxon>
        <taxon>lamiids</taxon>
        <taxon>Solanales</taxon>
        <taxon>Solanaceae</taxon>
        <taxon>Solanoideae</taxon>
        <taxon>Solaneae</taxon>
        <taxon>Solanum</taxon>
        <taxon>Solanum subgen. Lycopersicon</taxon>
    </lineage>
</organism>
<reference evidence="2" key="2">
    <citation type="submission" date="2015-06" db="UniProtKB">
        <authorList>
            <consortium name="EnsemblPlants"/>
        </authorList>
    </citation>
    <scope>IDENTIFICATION</scope>
    <source>
        <strain evidence="2">cv. Heinz 1706</strain>
    </source>
</reference>
<dbReference type="PhylomeDB" id="K4D122"/>
<name>K4D122_SOLLC</name>
<dbReference type="Pfam" id="PF02721">
    <property type="entry name" value="DUF223"/>
    <property type="match status" value="1"/>
</dbReference>
<dbReference type="InterPro" id="IPR003871">
    <property type="entry name" value="RFA1B/D_OB_1st"/>
</dbReference>
<feature type="domain" description="Replication protein A 70 kDa DNA-binding subunit B/D first OB fold" evidence="1">
    <location>
        <begin position="33"/>
        <end position="116"/>
    </location>
</feature>
<evidence type="ECO:0000259" key="1">
    <source>
        <dbReference type="Pfam" id="PF02721"/>
    </source>
</evidence>
<reference evidence="2" key="1">
    <citation type="journal article" date="2012" name="Nature">
        <title>The tomato genome sequence provides insights into fleshy fruit evolution.</title>
        <authorList>
            <consortium name="Tomato Genome Consortium"/>
        </authorList>
    </citation>
    <scope>NUCLEOTIDE SEQUENCE [LARGE SCALE GENOMIC DNA]</scope>
    <source>
        <strain evidence="2">cv. Heinz 1706</strain>
    </source>
</reference>
<dbReference type="SUPFAM" id="SSF50249">
    <property type="entry name" value="Nucleic acid-binding proteins"/>
    <property type="match status" value="1"/>
</dbReference>
<dbReference type="CDD" id="cd04480">
    <property type="entry name" value="RPA1_DBD_A_like"/>
    <property type="match status" value="1"/>
</dbReference>
<dbReference type="EnsemblPlants" id="Solyc10g054240.1.1">
    <property type="protein sequence ID" value="Solyc10g054240.1.1"/>
    <property type="gene ID" value="Solyc10g054240.1"/>
</dbReference>
<dbReference type="OMA" id="HITVMAY"/>